<evidence type="ECO:0000313" key="9">
    <source>
        <dbReference type="EMBL" id="ACV23176.1"/>
    </source>
</evidence>
<dbReference type="Gene3D" id="1.10.510.10">
    <property type="entry name" value="Transferase(Phosphotransferase) domain 1"/>
    <property type="match status" value="1"/>
</dbReference>
<evidence type="ECO:0000256" key="2">
    <source>
        <dbReference type="ARBA" id="ARBA00022527"/>
    </source>
</evidence>
<dbReference type="PROSITE" id="PS50011">
    <property type="entry name" value="PROTEIN_KINASE_DOM"/>
    <property type="match status" value="1"/>
</dbReference>
<keyword evidence="7" id="KW-0812">Transmembrane</keyword>
<evidence type="ECO:0000313" key="10">
    <source>
        <dbReference type="Proteomes" id="UP000002026"/>
    </source>
</evidence>
<feature type="transmembrane region" description="Helical" evidence="7">
    <location>
        <begin position="374"/>
        <end position="398"/>
    </location>
</feature>
<proteinExistence type="predicted"/>
<dbReference type="SUPFAM" id="SSF56112">
    <property type="entry name" value="Protein kinase-like (PK-like)"/>
    <property type="match status" value="1"/>
</dbReference>
<feature type="domain" description="Protein kinase" evidence="8">
    <location>
        <begin position="17"/>
        <end position="272"/>
    </location>
</feature>
<dbReference type="PANTHER" id="PTHR43289:SF6">
    <property type="entry name" value="SERINE_THREONINE-PROTEIN KINASE NEKL-3"/>
    <property type="match status" value="1"/>
</dbReference>
<dbReference type="STRING" id="471855.Shel_21660"/>
<dbReference type="InterPro" id="IPR011009">
    <property type="entry name" value="Kinase-like_dom_sf"/>
</dbReference>
<dbReference type="AlphaFoldDB" id="C7N8E1"/>
<evidence type="ECO:0000256" key="3">
    <source>
        <dbReference type="ARBA" id="ARBA00022679"/>
    </source>
</evidence>
<evidence type="ECO:0000259" key="8">
    <source>
        <dbReference type="PROSITE" id="PS50011"/>
    </source>
</evidence>
<dbReference type="EC" id="2.7.11.1" evidence="1"/>
<reference evidence="9 10" key="1">
    <citation type="journal article" date="2009" name="Stand. Genomic Sci.">
        <title>Complete genome sequence of Slackia heliotrinireducens type strain (RHS 1).</title>
        <authorList>
            <person name="Pukall R."/>
            <person name="Lapidus A."/>
            <person name="Nolan M."/>
            <person name="Copeland A."/>
            <person name="Glavina Del Rio T."/>
            <person name="Lucas S."/>
            <person name="Chen F."/>
            <person name="Tice H."/>
            <person name="Cheng J.F."/>
            <person name="Chertkov O."/>
            <person name="Bruce D."/>
            <person name="Goodwin L."/>
            <person name="Kuske C."/>
            <person name="Brettin T."/>
            <person name="Detter J.C."/>
            <person name="Han C."/>
            <person name="Pitluck S."/>
            <person name="Pati A."/>
            <person name="Mavrommatis K."/>
            <person name="Ivanova N."/>
            <person name="Ovchinnikova G."/>
            <person name="Chen A."/>
            <person name="Palaniappan K."/>
            <person name="Schneider S."/>
            <person name="Rohde M."/>
            <person name="Chain P."/>
            <person name="D'haeseleer P."/>
            <person name="Goker M."/>
            <person name="Bristow J."/>
            <person name="Eisen J.A."/>
            <person name="Markowitz V."/>
            <person name="Kyrpides N.C."/>
            <person name="Klenk H.P."/>
            <person name="Hugenholtz P."/>
        </authorList>
    </citation>
    <scope>NUCLEOTIDE SEQUENCE [LARGE SCALE GENOMIC DNA]</scope>
    <source>
        <strain evidence="10">ATCC 29202 / DSM 20476 / NCTC 11029 / RHS 1</strain>
    </source>
</reference>
<keyword evidence="6" id="KW-0067">ATP-binding</keyword>
<gene>
    <name evidence="9" type="ordered locus">Shel_21660</name>
</gene>
<protein>
    <recommendedName>
        <fullName evidence="1">non-specific serine/threonine protein kinase</fullName>
        <ecNumber evidence="1">2.7.11.1</ecNumber>
    </recommendedName>
</protein>
<evidence type="ECO:0000256" key="4">
    <source>
        <dbReference type="ARBA" id="ARBA00022741"/>
    </source>
</evidence>
<keyword evidence="4" id="KW-0547">Nucleotide-binding</keyword>
<accession>C7N8E1</accession>
<evidence type="ECO:0000256" key="7">
    <source>
        <dbReference type="SAM" id="Phobius"/>
    </source>
</evidence>
<evidence type="ECO:0000256" key="1">
    <source>
        <dbReference type="ARBA" id="ARBA00012513"/>
    </source>
</evidence>
<dbReference type="Proteomes" id="UP000002026">
    <property type="component" value="Chromosome"/>
</dbReference>
<keyword evidence="10" id="KW-1185">Reference proteome</keyword>
<feature type="transmembrane region" description="Helical" evidence="7">
    <location>
        <begin position="328"/>
        <end position="353"/>
    </location>
</feature>
<keyword evidence="3" id="KW-0808">Transferase</keyword>
<dbReference type="EMBL" id="CP001684">
    <property type="protein sequence ID" value="ACV23176.1"/>
    <property type="molecule type" value="Genomic_DNA"/>
</dbReference>
<dbReference type="PANTHER" id="PTHR43289">
    <property type="entry name" value="MITOGEN-ACTIVATED PROTEIN KINASE KINASE KINASE 20-RELATED"/>
    <property type="match status" value="1"/>
</dbReference>
<dbReference type="SMART" id="SM00220">
    <property type="entry name" value="S_TKc"/>
    <property type="match status" value="1"/>
</dbReference>
<keyword evidence="7" id="KW-1133">Transmembrane helix</keyword>
<dbReference type="GO" id="GO:0005524">
    <property type="term" value="F:ATP binding"/>
    <property type="evidence" value="ECO:0007669"/>
    <property type="project" value="UniProtKB-KW"/>
</dbReference>
<dbReference type="HOGENOM" id="CLU_622395_0_0_11"/>
<dbReference type="KEGG" id="shi:Shel_21660"/>
<evidence type="ECO:0000256" key="6">
    <source>
        <dbReference type="ARBA" id="ARBA00022840"/>
    </source>
</evidence>
<dbReference type="InterPro" id="IPR000719">
    <property type="entry name" value="Prot_kinase_dom"/>
</dbReference>
<keyword evidence="2" id="KW-0723">Serine/threonine-protein kinase</keyword>
<dbReference type="RefSeq" id="WP_012799276.1">
    <property type="nucleotide sequence ID" value="NC_013165.1"/>
</dbReference>
<keyword evidence="7" id="KW-0472">Membrane</keyword>
<dbReference type="Pfam" id="PF00069">
    <property type="entry name" value="Pkinase"/>
    <property type="match status" value="1"/>
</dbReference>
<evidence type="ECO:0000256" key="5">
    <source>
        <dbReference type="ARBA" id="ARBA00022777"/>
    </source>
</evidence>
<sequence>MDNQKIYAAQEHDDGRYRVEQVLSANAAETVQAVLPVRRDGSTGPLRIRKIMADVQGFGRAYDVLYEAQQRGLRYKYVPLIYEVEHEPGTTVVVMEFVEGRTLEQCVLSGTYDRERLQTVFLRLADALSELHEGFDPPIIHRDLQPGNIVITAKDMPVLVDFDVAREYASGAERDTNPFGMRGYAAPEQFGYAQSSVASDIYALGMVYAFCLLGRMPTQSDLADGFAQAQTTPAMRSVLAKATAFDPAKRFSSAAELKQAVSRALGGSEPAVPLKAESASAAEPEMKPRSLFVSSLAMIWNALLALCVLAMSWILWLCIIGDDDPSGWPFWFRVVVYGFLAGGWMLCAFWALVDKHFLKKRFPKLRKLGFFLNLLLTGLVALVLFVVVIAIAALTGVVQP</sequence>
<dbReference type="GO" id="GO:0004674">
    <property type="term" value="F:protein serine/threonine kinase activity"/>
    <property type="evidence" value="ECO:0007669"/>
    <property type="project" value="UniProtKB-KW"/>
</dbReference>
<organism evidence="9 10">
    <name type="scientific">Slackia heliotrinireducens (strain ATCC 29202 / DSM 20476 / NCTC 11029 / RHS 1)</name>
    <name type="common">Peptococcus heliotrinreducens</name>
    <dbReference type="NCBI Taxonomy" id="471855"/>
    <lineage>
        <taxon>Bacteria</taxon>
        <taxon>Bacillati</taxon>
        <taxon>Actinomycetota</taxon>
        <taxon>Coriobacteriia</taxon>
        <taxon>Eggerthellales</taxon>
        <taxon>Eggerthellaceae</taxon>
        <taxon>Slackia</taxon>
    </lineage>
</organism>
<name>C7N8E1_SLAHD</name>
<keyword evidence="5 9" id="KW-0418">Kinase</keyword>
<dbReference type="eggNOG" id="COG0515">
    <property type="taxonomic scope" value="Bacteria"/>
</dbReference>
<feature type="transmembrane region" description="Helical" evidence="7">
    <location>
        <begin position="291"/>
        <end position="316"/>
    </location>
</feature>